<accession>A0AAV7ZID9</accession>
<evidence type="ECO:0000313" key="3">
    <source>
        <dbReference type="Proteomes" id="UP001146793"/>
    </source>
</evidence>
<sequence>MKAGGDWVDLRHRILMPEFDSLGEKFHKIEDEKKNKQEKDGENKKEQEQEQEQEQEEKEIKKENKKVKGQEKENNLETENKLETKNIIKKIDIHKDGCYKVDQNSLLHWTDLFGESFVISFLFHDQCQCIYDLIEKILLQRTLLLPALTIGNLEKMKSSLENCQFIDHTTIVHQILGTGRYIPFFFFFFF</sequence>
<dbReference type="Proteomes" id="UP001146793">
    <property type="component" value="Unassembled WGS sequence"/>
</dbReference>
<protein>
    <submittedName>
        <fullName evidence="2">Insulin/egf-receptor l domain protein</fullName>
    </submittedName>
</protein>
<proteinExistence type="predicted"/>
<feature type="region of interest" description="Disordered" evidence="1">
    <location>
        <begin position="25"/>
        <end position="76"/>
    </location>
</feature>
<comment type="caution">
    <text evidence="2">The sequence shown here is derived from an EMBL/GenBank/DDBJ whole genome shotgun (WGS) entry which is preliminary data.</text>
</comment>
<gene>
    <name evidence="2" type="ORF">M0812_14335</name>
</gene>
<dbReference type="AlphaFoldDB" id="A0AAV7ZID9"/>
<feature type="compositionally biased region" description="Basic and acidic residues" evidence="1">
    <location>
        <begin position="58"/>
        <end position="76"/>
    </location>
</feature>
<dbReference type="EMBL" id="JANTQA010000030">
    <property type="protein sequence ID" value="KAJ3440666.1"/>
    <property type="molecule type" value="Genomic_DNA"/>
</dbReference>
<name>A0AAV7ZID9_9EUKA</name>
<evidence type="ECO:0000313" key="2">
    <source>
        <dbReference type="EMBL" id="KAJ3440666.1"/>
    </source>
</evidence>
<evidence type="ECO:0000256" key="1">
    <source>
        <dbReference type="SAM" id="MobiDB-lite"/>
    </source>
</evidence>
<feature type="compositionally biased region" description="Basic and acidic residues" evidence="1">
    <location>
        <begin position="25"/>
        <end position="48"/>
    </location>
</feature>
<organism evidence="2 3">
    <name type="scientific">Anaeramoeba flamelloides</name>
    <dbReference type="NCBI Taxonomy" id="1746091"/>
    <lineage>
        <taxon>Eukaryota</taxon>
        <taxon>Metamonada</taxon>
        <taxon>Anaeramoebidae</taxon>
        <taxon>Anaeramoeba</taxon>
    </lineage>
</organism>
<reference evidence="2" key="1">
    <citation type="submission" date="2022-08" db="EMBL/GenBank/DDBJ databases">
        <title>Novel sulphate-reducing endosymbionts in the free-living metamonad Anaeramoeba.</title>
        <authorList>
            <person name="Jerlstrom-Hultqvist J."/>
            <person name="Cepicka I."/>
            <person name="Gallot-Lavallee L."/>
            <person name="Salas-Leiva D."/>
            <person name="Curtis B.A."/>
            <person name="Zahonova K."/>
            <person name="Pipaliya S."/>
            <person name="Dacks J."/>
            <person name="Roger A.J."/>
        </authorList>
    </citation>
    <scope>NUCLEOTIDE SEQUENCE</scope>
    <source>
        <strain evidence="2">Busselton2</strain>
    </source>
</reference>